<gene>
    <name evidence="3" type="primary">LOC117654315</name>
</gene>
<organism evidence="3">
    <name type="scientific">Thrips palmi</name>
    <name type="common">Melon thrips</name>
    <dbReference type="NCBI Taxonomy" id="161013"/>
    <lineage>
        <taxon>Eukaryota</taxon>
        <taxon>Metazoa</taxon>
        <taxon>Ecdysozoa</taxon>
        <taxon>Arthropoda</taxon>
        <taxon>Hexapoda</taxon>
        <taxon>Insecta</taxon>
        <taxon>Pterygota</taxon>
        <taxon>Neoptera</taxon>
        <taxon>Paraneoptera</taxon>
        <taxon>Thysanoptera</taxon>
        <taxon>Terebrantia</taxon>
        <taxon>Thripoidea</taxon>
        <taxon>Thripidae</taxon>
        <taxon>Thrips</taxon>
    </lineage>
</organism>
<evidence type="ECO:0000259" key="1">
    <source>
        <dbReference type="Pfam" id="PF10551"/>
    </source>
</evidence>
<protein>
    <submittedName>
        <fullName evidence="3">Uncharacterized protein LOC117654315</fullName>
    </submittedName>
</protein>
<dbReference type="InParanoid" id="A0A6P9AMJ1"/>
<dbReference type="GeneID" id="117654315"/>
<dbReference type="AlphaFoldDB" id="A0A6P9AMJ1"/>
<feature type="domain" description="MULE transposase" evidence="1">
    <location>
        <begin position="10"/>
        <end position="103"/>
    </location>
</feature>
<proteinExistence type="predicted"/>
<dbReference type="RefSeq" id="XP_034256786.1">
    <property type="nucleotide sequence ID" value="XM_034400895.1"/>
</dbReference>
<reference evidence="3" key="1">
    <citation type="submission" date="2025-08" db="UniProtKB">
        <authorList>
            <consortium name="RefSeq"/>
        </authorList>
    </citation>
    <scope>IDENTIFICATION</scope>
    <source>
        <tissue evidence="3">Total insect</tissue>
    </source>
</reference>
<evidence type="ECO:0000313" key="3">
    <source>
        <dbReference type="RefSeq" id="XP_034256786.1"/>
    </source>
</evidence>
<name>A0A6P9AMJ1_THRPL</name>
<dbReference type="InterPro" id="IPR018289">
    <property type="entry name" value="MULE_transposase_dom"/>
</dbReference>
<keyword evidence="2" id="KW-1185">Reference proteome</keyword>
<evidence type="ECO:0000313" key="2">
    <source>
        <dbReference type="Proteomes" id="UP000515158"/>
    </source>
</evidence>
<dbReference type="Pfam" id="PF10551">
    <property type="entry name" value="MULE"/>
    <property type="match status" value="1"/>
</dbReference>
<dbReference type="OrthoDB" id="90756at2759"/>
<dbReference type="Proteomes" id="UP000515158">
    <property type="component" value="Unplaced"/>
</dbReference>
<sequence length="181" mass="20625">MRRYMARCRVVFCDGTFDSRPNAPQCAQVLQIVGVVGNSAIPLAQIPMTGKTQAEYVAALTRLRQLVPRFRPNLVVTDFELGLQNAWRQVFNTHVSGCYWHFCRAVSWAAKHDLGLYRLLRINRIARSIVRASLAIPLLPHNLMARGLRTLIIEAHRAGLLDDLAAFFNYWIDTWMSPAYL</sequence>
<accession>A0A6P9AMJ1</accession>
<dbReference type="KEGG" id="tpal:117654315"/>